<dbReference type="EMBL" id="QLMC01000018">
    <property type="protein sequence ID" value="RAJ89908.1"/>
    <property type="molecule type" value="Genomic_DNA"/>
</dbReference>
<keyword evidence="1" id="KW-0812">Transmembrane</keyword>
<dbReference type="Proteomes" id="UP000248790">
    <property type="component" value="Unassembled WGS sequence"/>
</dbReference>
<organism evidence="2 3">
    <name type="scientific">Larkinella arboricola</name>
    <dbReference type="NCBI Taxonomy" id="643671"/>
    <lineage>
        <taxon>Bacteria</taxon>
        <taxon>Pseudomonadati</taxon>
        <taxon>Bacteroidota</taxon>
        <taxon>Cytophagia</taxon>
        <taxon>Cytophagales</taxon>
        <taxon>Spirosomataceae</taxon>
        <taxon>Larkinella</taxon>
    </lineage>
</organism>
<accession>A0A327WG96</accession>
<evidence type="ECO:0000256" key="1">
    <source>
        <dbReference type="SAM" id="Phobius"/>
    </source>
</evidence>
<keyword evidence="1" id="KW-0472">Membrane</keyword>
<feature type="transmembrane region" description="Helical" evidence="1">
    <location>
        <begin position="66"/>
        <end position="84"/>
    </location>
</feature>
<dbReference type="RefSeq" id="WP_111631585.1">
    <property type="nucleotide sequence ID" value="NZ_QLMC01000018.1"/>
</dbReference>
<protein>
    <submittedName>
        <fullName evidence="2">Uncharacterized protein</fullName>
    </submittedName>
</protein>
<proteinExistence type="predicted"/>
<dbReference type="OrthoDB" id="9888729at2"/>
<name>A0A327WG96_LARAB</name>
<feature type="transmembrane region" description="Helical" evidence="1">
    <location>
        <begin position="167"/>
        <end position="197"/>
    </location>
</feature>
<evidence type="ECO:0000313" key="3">
    <source>
        <dbReference type="Proteomes" id="UP000248790"/>
    </source>
</evidence>
<reference evidence="2 3" key="1">
    <citation type="submission" date="2018-06" db="EMBL/GenBank/DDBJ databases">
        <title>Genomic Encyclopedia of Archaeal and Bacterial Type Strains, Phase II (KMG-II): from individual species to whole genera.</title>
        <authorList>
            <person name="Goeker M."/>
        </authorList>
    </citation>
    <scope>NUCLEOTIDE SEQUENCE [LARGE SCALE GENOMIC DNA]</scope>
    <source>
        <strain evidence="2 3">DSM 21851</strain>
    </source>
</reference>
<feature type="transmembrane region" description="Helical" evidence="1">
    <location>
        <begin position="96"/>
        <end position="117"/>
    </location>
</feature>
<comment type="caution">
    <text evidence="2">The sequence shown here is derived from an EMBL/GenBank/DDBJ whole genome shotgun (WGS) entry which is preliminary data.</text>
</comment>
<evidence type="ECO:0000313" key="2">
    <source>
        <dbReference type="EMBL" id="RAJ89908.1"/>
    </source>
</evidence>
<gene>
    <name evidence="2" type="ORF">LX87_05597</name>
</gene>
<keyword evidence="1" id="KW-1133">Transmembrane helix</keyword>
<keyword evidence="3" id="KW-1185">Reference proteome</keyword>
<sequence length="234" mass="26152">MMKQPNDMFNDLVGQASKSFIDSFNEKNNAAQTRLFLAVAGILVFVGAEVVKVVFRKNFGREGLSLTRVILSFICLLIISILFFSDILDDEIGSKASNIFMGVLYGSIAFYTLIAGVKEWKISHDPKRLPKNYKNVPEDYKGSSTLLSFLLDEGWKQSAVQNFIEPITIILVAIGLTLVNLVAGIPLAFCAVSIWLYQLAEFIFGFNNHVDDVLKNQGHRTENKQAPRFGHVIK</sequence>
<dbReference type="AlphaFoldDB" id="A0A327WG96"/>
<feature type="transmembrane region" description="Helical" evidence="1">
    <location>
        <begin position="35"/>
        <end position="54"/>
    </location>
</feature>